<feature type="domain" description="Response regulatory" evidence="3">
    <location>
        <begin position="4"/>
        <end position="120"/>
    </location>
</feature>
<proteinExistence type="predicted"/>
<evidence type="ECO:0000313" key="5">
    <source>
        <dbReference type="Proteomes" id="UP000636891"/>
    </source>
</evidence>
<dbReference type="Pfam" id="PF00072">
    <property type="entry name" value="Response_reg"/>
    <property type="match status" value="1"/>
</dbReference>
<dbReference type="PROSITE" id="PS50110">
    <property type="entry name" value="RESPONSE_REGULATORY"/>
    <property type="match status" value="1"/>
</dbReference>
<keyword evidence="1 2" id="KW-0597">Phosphoprotein</keyword>
<sequence length="123" mass="14256">MKKTILLLDDKESIAKVVAVYLSGEYDVVYFDNALKGIQWLQEGNKPDLIISDIRMPVMRGDEFLEYVKNNELFKSFPVIILSSEESTSERIRLLEVGASDYIVKPFNPMELKIRIRKIIENE</sequence>
<dbReference type="RefSeq" id="WP_055206159.1">
    <property type="nucleotide sequence ID" value="NZ_JACOOK010000005.1"/>
</dbReference>
<name>A0ABR7CNW0_9BACT</name>
<protein>
    <submittedName>
        <fullName evidence="4">Response regulator</fullName>
    </submittedName>
</protein>
<dbReference type="Proteomes" id="UP000636891">
    <property type="component" value="Unassembled WGS sequence"/>
</dbReference>
<dbReference type="Gene3D" id="3.40.50.2300">
    <property type="match status" value="1"/>
</dbReference>
<evidence type="ECO:0000259" key="3">
    <source>
        <dbReference type="PROSITE" id="PS50110"/>
    </source>
</evidence>
<dbReference type="SMART" id="SM00448">
    <property type="entry name" value="REC"/>
    <property type="match status" value="1"/>
</dbReference>
<dbReference type="PANTHER" id="PTHR44591:SF3">
    <property type="entry name" value="RESPONSE REGULATORY DOMAIN-CONTAINING PROTEIN"/>
    <property type="match status" value="1"/>
</dbReference>
<dbReference type="InterPro" id="IPR011006">
    <property type="entry name" value="CheY-like_superfamily"/>
</dbReference>
<evidence type="ECO:0000313" key="4">
    <source>
        <dbReference type="EMBL" id="MBC5617366.1"/>
    </source>
</evidence>
<dbReference type="SUPFAM" id="SSF52172">
    <property type="entry name" value="CheY-like"/>
    <property type="match status" value="1"/>
</dbReference>
<organism evidence="4 5">
    <name type="scientific">Alistipes hominis</name>
    <dbReference type="NCBI Taxonomy" id="2763015"/>
    <lineage>
        <taxon>Bacteria</taxon>
        <taxon>Pseudomonadati</taxon>
        <taxon>Bacteroidota</taxon>
        <taxon>Bacteroidia</taxon>
        <taxon>Bacteroidales</taxon>
        <taxon>Rikenellaceae</taxon>
        <taxon>Alistipes</taxon>
    </lineage>
</organism>
<dbReference type="InterPro" id="IPR001789">
    <property type="entry name" value="Sig_transdc_resp-reg_receiver"/>
</dbReference>
<accession>A0ABR7CNW0</accession>
<dbReference type="PANTHER" id="PTHR44591">
    <property type="entry name" value="STRESS RESPONSE REGULATOR PROTEIN 1"/>
    <property type="match status" value="1"/>
</dbReference>
<evidence type="ECO:0000256" key="2">
    <source>
        <dbReference type="PROSITE-ProRule" id="PRU00169"/>
    </source>
</evidence>
<comment type="caution">
    <text evidence="4">The sequence shown here is derived from an EMBL/GenBank/DDBJ whole genome shotgun (WGS) entry which is preliminary data.</text>
</comment>
<reference evidence="4 5" key="1">
    <citation type="submission" date="2020-08" db="EMBL/GenBank/DDBJ databases">
        <title>Genome public.</title>
        <authorList>
            <person name="Liu C."/>
            <person name="Sun Q."/>
        </authorList>
    </citation>
    <scope>NUCLEOTIDE SEQUENCE [LARGE SCALE GENOMIC DNA]</scope>
    <source>
        <strain evidence="4 5">New-7</strain>
    </source>
</reference>
<dbReference type="EMBL" id="JACOOK010000005">
    <property type="protein sequence ID" value="MBC5617366.1"/>
    <property type="molecule type" value="Genomic_DNA"/>
</dbReference>
<feature type="modified residue" description="4-aspartylphosphate" evidence="2">
    <location>
        <position position="53"/>
    </location>
</feature>
<gene>
    <name evidence="4" type="ORF">H8S08_10115</name>
</gene>
<evidence type="ECO:0000256" key="1">
    <source>
        <dbReference type="ARBA" id="ARBA00022553"/>
    </source>
</evidence>
<dbReference type="InterPro" id="IPR050595">
    <property type="entry name" value="Bact_response_regulator"/>
</dbReference>
<keyword evidence="5" id="KW-1185">Reference proteome</keyword>